<evidence type="ECO:0000313" key="5">
    <source>
        <dbReference type="Proteomes" id="UP000293874"/>
    </source>
</evidence>
<proteinExistence type="predicted"/>
<accession>A0A4Q7N4C7</accession>
<feature type="chain" id="PRO_5020702802" evidence="2">
    <location>
        <begin position="21"/>
        <end position="294"/>
    </location>
</feature>
<feature type="signal peptide" evidence="2">
    <location>
        <begin position="1"/>
        <end position="20"/>
    </location>
</feature>
<protein>
    <submittedName>
        <fullName evidence="4">Alpha/beta hydrolase family protein</fullName>
    </submittedName>
</protein>
<dbReference type="SUPFAM" id="SSF53474">
    <property type="entry name" value="alpha/beta-Hydrolases"/>
    <property type="match status" value="1"/>
</dbReference>
<evidence type="ECO:0000256" key="2">
    <source>
        <dbReference type="SAM" id="SignalP"/>
    </source>
</evidence>
<feature type="domain" description="BD-FAE-like" evidence="3">
    <location>
        <begin position="51"/>
        <end position="150"/>
    </location>
</feature>
<keyword evidence="1 4" id="KW-0378">Hydrolase</keyword>
<evidence type="ECO:0000313" key="4">
    <source>
        <dbReference type="EMBL" id="RZS75856.1"/>
    </source>
</evidence>
<dbReference type="RefSeq" id="WP_130540193.1">
    <property type="nucleotide sequence ID" value="NZ_CP042431.1"/>
</dbReference>
<name>A0A4Q7N4C7_9BACT</name>
<dbReference type="GO" id="GO:0016787">
    <property type="term" value="F:hydrolase activity"/>
    <property type="evidence" value="ECO:0007669"/>
    <property type="project" value="UniProtKB-KW"/>
</dbReference>
<dbReference type="Gene3D" id="3.40.50.1820">
    <property type="entry name" value="alpha/beta hydrolase"/>
    <property type="match status" value="1"/>
</dbReference>
<dbReference type="InterPro" id="IPR049492">
    <property type="entry name" value="BD-FAE-like_dom"/>
</dbReference>
<dbReference type="InterPro" id="IPR029058">
    <property type="entry name" value="AB_hydrolase_fold"/>
</dbReference>
<keyword evidence="2" id="KW-0732">Signal</keyword>
<dbReference type="OrthoDB" id="9803990at2"/>
<reference evidence="4 5" key="1">
    <citation type="submission" date="2019-02" db="EMBL/GenBank/DDBJ databases">
        <title>Genomic Encyclopedia of Type Strains, Phase IV (KMG-IV): sequencing the most valuable type-strain genomes for metagenomic binning, comparative biology and taxonomic classification.</title>
        <authorList>
            <person name="Goeker M."/>
        </authorList>
    </citation>
    <scope>NUCLEOTIDE SEQUENCE [LARGE SCALE GENOMIC DNA]</scope>
    <source>
        <strain evidence="4 5">DSM 18116</strain>
    </source>
</reference>
<dbReference type="Pfam" id="PF20434">
    <property type="entry name" value="BD-FAE"/>
    <property type="match status" value="1"/>
</dbReference>
<dbReference type="InterPro" id="IPR050300">
    <property type="entry name" value="GDXG_lipolytic_enzyme"/>
</dbReference>
<gene>
    <name evidence="4" type="ORF">EV199_1731</name>
</gene>
<dbReference type="Proteomes" id="UP000293874">
    <property type="component" value="Unassembled WGS sequence"/>
</dbReference>
<dbReference type="AlphaFoldDB" id="A0A4Q7N4C7"/>
<dbReference type="EMBL" id="SGXA01000001">
    <property type="protein sequence ID" value="RZS75856.1"/>
    <property type="molecule type" value="Genomic_DNA"/>
</dbReference>
<sequence>MMKRIFFLLFSIFSLLAVSAQQPDSLTYAIKGADTLWMHYYKAAGPANGISVLFVHGGSFTGGEPKNQRPMAEGLTKMGYNVFVIKYRLYLKGKDFGCGTATPEKLKAIQVAVDDAMDASLYIVKNAATLGVDTSKFFIAGSSAGAETVLNLVFNPFINKKDPRFDFFSKFRFTGVLSFSGALLDLNSIKTDNWIPVFLMHGTRDQLVPFGTAAHRFCRAIDPGWMIFFGSHSIYKYAVENRKPLVLYSFPGAGHEVSNFMFRRFAEMDSFMQTAVQKKKMKAREIIIQLPAKS</sequence>
<organism evidence="4 5">
    <name type="scientific">Pseudobacter ginsenosidimutans</name>
    <dbReference type="NCBI Taxonomy" id="661488"/>
    <lineage>
        <taxon>Bacteria</taxon>
        <taxon>Pseudomonadati</taxon>
        <taxon>Bacteroidota</taxon>
        <taxon>Chitinophagia</taxon>
        <taxon>Chitinophagales</taxon>
        <taxon>Chitinophagaceae</taxon>
        <taxon>Pseudobacter</taxon>
    </lineage>
</organism>
<dbReference type="PANTHER" id="PTHR48081">
    <property type="entry name" value="AB HYDROLASE SUPERFAMILY PROTEIN C4A8.06C"/>
    <property type="match status" value="1"/>
</dbReference>
<evidence type="ECO:0000259" key="3">
    <source>
        <dbReference type="Pfam" id="PF20434"/>
    </source>
</evidence>
<comment type="caution">
    <text evidence="4">The sequence shown here is derived from an EMBL/GenBank/DDBJ whole genome shotgun (WGS) entry which is preliminary data.</text>
</comment>
<evidence type="ECO:0000256" key="1">
    <source>
        <dbReference type="ARBA" id="ARBA00022801"/>
    </source>
</evidence>
<keyword evidence="5" id="KW-1185">Reference proteome</keyword>